<reference evidence="2 3" key="1">
    <citation type="submission" date="2021-04" db="EMBL/GenBank/DDBJ databases">
        <authorList>
            <person name="Rodrigo-Torres L."/>
            <person name="Arahal R. D."/>
            <person name="Lucena T."/>
        </authorList>
    </citation>
    <scope>NUCLEOTIDE SEQUENCE [LARGE SCALE GENOMIC DNA]</scope>
    <source>
        <strain evidence="2 3">CECT 9623</strain>
    </source>
</reference>
<name>A0ABM8UK83_9BACT</name>
<dbReference type="Proteomes" id="UP000679725">
    <property type="component" value="Unassembled WGS sequence"/>
</dbReference>
<dbReference type="RefSeq" id="WP_215232039.1">
    <property type="nucleotide sequence ID" value="NZ_CAJRAU010000001.1"/>
</dbReference>
<proteinExistence type="predicted"/>
<gene>
    <name evidence="2" type="ORF">DYBT9623_00635</name>
</gene>
<evidence type="ECO:0000256" key="1">
    <source>
        <dbReference type="SAM" id="Phobius"/>
    </source>
</evidence>
<comment type="caution">
    <text evidence="2">The sequence shown here is derived from an EMBL/GenBank/DDBJ whole genome shotgun (WGS) entry which is preliminary data.</text>
</comment>
<dbReference type="EMBL" id="CAJRAU010000001">
    <property type="protein sequence ID" value="CAG5067908.1"/>
    <property type="molecule type" value="Genomic_DNA"/>
</dbReference>
<keyword evidence="3" id="KW-1185">Reference proteome</keyword>
<feature type="transmembrane region" description="Helical" evidence="1">
    <location>
        <begin position="61"/>
        <end position="81"/>
    </location>
</feature>
<accession>A0ABM8UK83</accession>
<keyword evidence="1" id="KW-1133">Transmembrane helix</keyword>
<protein>
    <submittedName>
        <fullName evidence="2">Uncharacterized protein</fullName>
    </submittedName>
</protein>
<organism evidence="2 3">
    <name type="scientific">Dyadobacter linearis</name>
    <dbReference type="NCBI Taxonomy" id="2823330"/>
    <lineage>
        <taxon>Bacteria</taxon>
        <taxon>Pseudomonadati</taxon>
        <taxon>Bacteroidota</taxon>
        <taxon>Cytophagia</taxon>
        <taxon>Cytophagales</taxon>
        <taxon>Spirosomataceae</taxon>
        <taxon>Dyadobacter</taxon>
    </lineage>
</organism>
<evidence type="ECO:0000313" key="2">
    <source>
        <dbReference type="EMBL" id="CAG5067908.1"/>
    </source>
</evidence>
<feature type="transmembrane region" description="Helical" evidence="1">
    <location>
        <begin position="36"/>
        <end position="54"/>
    </location>
</feature>
<evidence type="ECO:0000313" key="3">
    <source>
        <dbReference type="Proteomes" id="UP000679725"/>
    </source>
</evidence>
<sequence length="82" mass="9016">MIILIWMCLIVDLTAAVFLIISSMSSEQDSAGTGMVMLPVLLLITLAALSYYLMQKQHLNWSLVASGLPVIVIIYLLFISVT</sequence>
<keyword evidence="1" id="KW-0812">Transmembrane</keyword>
<feature type="transmembrane region" description="Helical" evidence="1">
    <location>
        <begin position="5"/>
        <end position="24"/>
    </location>
</feature>
<keyword evidence="1" id="KW-0472">Membrane</keyword>